<evidence type="ECO:0000313" key="2">
    <source>
        <dbReference type="Proteomes" id="UP000219612"/>
    </source>
</evidence>
<dbReference type="EMBL" id="OBDY01000007">
    <property type="protein sequence ID" value="SNY45084.1"/>
    <property type="molecule type" value="Genomic_DNA"/>
</dbReference>
<evidence type="ECO:0000313" key="1">
    <source>
        <dbReference type="EMBL" id="SNY45084.1"/>
    </source>
</evidence>
<sequence>MDRFRDTGARLWHYGDDILVHCPACDSPATVRPADGSRIQRRLTCTHCAHTATWNAPRHGAGHLLPHLSGPNDPYFKLPLWLRTDFRGHTLWAYNAAHLALLQQYLAATLRERARILSSCDMSLLEQLPAWLKAAKHRTALLKATHVLQSQLAAGGVAPQTGHSA</sequence>
<protein>
    <submittedName>
        <fullName evidence="1">Uncharacterized protein</fullName>
    </submittedName>
</protein>
<reference evidence="1 2" key="1">
    <citation type="submission" date="2017-09" db="EMBL/GenBank/DDBJ databases">
        <authorList>
            <person name="Ehlers B."/>
            <person name="Leendertz F.H."/>
        </authorList>
    </citation>
    <scope>NUCLEOTIDE SEQUENCE [LARGE SCALE GENOMIC DNA]</scope>
    <source>
        <strain evidence="1 2">CGMCC 4.6857</strain>
    </source>
</reference>
<dbReference type="OrthoDB" id="7189707at2"/>
<keyword evidence="2" id="KW-1185">Reference proteome</keyword>
<name>A0A285IAR2_9ACTN</name>
<dbReference type="Proteomes" id="UP000219612">
    <property type="component" value="Unassembled WGS sequence"/>
</dbReference>
<proteinExistence type="predicted"/>
<dbReference type="RefSeq" id="WP_097321351.1">
    <property type="nucleotide sequence ID" value="NZ_OBDY01000007.1"/>
</dbReference>
<organism evidence="1 2">
    <name type="scientific">Paractinoplanes atraurantiacus</name>
    <dbReference type="NCBI Taxonomy" id="1036182"/>
    <lineage>
        <taxon>Bacteria</taxon>
        <taxon>Bacillati</taxon>
        <taxon>Actinomycetota</taxon>
        <taxon>Actinomycetes</taxon>
        <taxon>Micromonosporales</taxon>
        <taxon>Micromonosporaceae</taxon>
        <taxon>Paractinoplanes</taxon>
    </lineage>
</organism>
<dbReference type="AlphaFoldDB" id="A0A285IAR2"/>
<accession>A0A285IAR2</accession>
<gene>
    <name evidence="1" type="ORF">SAMN05421748_107170</name>
</gene>